<keyword evidence="2" id="KW-1185">Reference proteome</keyword>
<protein>
    <submittedName>
        <fullName evidence="1">Uncharacterized protein</fullName>
    </submittedName>
</protein>
<name>A0ABP6DIB1_9ACTN</name>
<dbReference type="EMBL" id="BAAATE010000001">
    <property type="protein sequence ID" value="GAA2643085.1"/>
    <property type="molecule type" value="Genomic_DNA"/>
</dbReference>
<comment type="caution">
    <text evidence="1">The sequence shown here is derived from an EMBL/GenBank/DDBJ whole genome shotgun (WGS) entry which is preliminary data.</text>
</comment>
<dbReference type="Proteomes" id="UP001501666">
    <property type="component" value="Unassembled WGS sequence"/>
</dbReference>
<accession>A0ABP6DIB1</accession>
<evidence type="ECO:0000313" key="2">
    <source>
        <dbReference type="Proteomes" id="UP001501666"/>
    </source>
</evidence>
<gene>
    <name evidence="1" type="ORF">GCM10010412_003470</name>
</gene>
<dbReference type="RefSeq" id="WP_346142632.1">
    <property type="nucleotide sequence ID" value="NZ_BAAATE010000001.1"/>
</dbReference>
<reference evidence="2" key="1">
    <citation type="journal article" date="2019" name="Int. J. Syst. Evol. Microbiol.">
        <title>The Global Catalogue of Microorganisms (GCM) 10K type strain sequencing project: providing services to taxonomists for standard genome sequencing and annotation.</title>
        <authorList>
            <consortium name="The Broad Institute Genomics Platform"/>
            <consortium name="The Broad Institute Genome Sequencing Center for Infectious Disease"/>
            <person name="Wu L."/>
            <person name="Ma J."/>
        </authorList>
    </citation>
    <scope>NUCLEOTIDE SEQUENCE [LARGE SCALE GENOMIC DNA]</scope>
    <source>
        <strain evidence="2">JCM 6835</strain>
    </source>
</reference>
<sequence length="319" mass="34163">MIAAALPVNRLMMAFMAGTAGTLVGLRVWAGVVAPEISPEKLRSAARSLNKLADALDGGEDPRNGLAHRADQAYASVVKNNAGAGIDSFATVYNTNIRPLPAAFVADLRVVACVCTAYAKLVDDVRRRFAEVENELLQLVWMVMFQPMTTWLYVVATVRIVKLIKTARLLKALFGANATRIFSAGFPAYALTTLVYATVDGVAYASGSVGIKAMVNLSHGQPVGPAKENAAEFLRIWTGNTGYVLGYDAAKFPMRNLPSSRVTELFARLAGSGLGYTPAYNLSDGVDGQIATTPEEWEGKLEGHGLRALIFPPGWLPGR</sequence>
<evidence type="ECO:0000313" key="1">
    <source>
        <dbReference type="EMBL" id="GAA2643085.1"/>
    </source>
</evidence>
<proteinExistence type="predicted"/>
<organism evidence="1 2">
    <name type="scientific">Nonomuraea recticatena</name>
    <dbReference type="NCBI Taxonomy" id="46178"/>
    <lineage>
        <taxon>Bacteria</taxon>
        <taxon>Bacillati</taxon>
        <taxon>Actinomycetota</taxon>
        <taxon>Actinomycetes</taxon>
        <taxon>Streptosporangiales</taxon>
        <taxon>Streptosporangiaceae</taxon>
        <taxon>Nonomuraea</taxon>
    </lineage>
</organism>